<proteinExistence type="predicted"/>
<protein>
    <submittedName>
        <fullName evidence="3">Putative secreted protein</fullName>
    </submittedName>
</protein>
<dbReference type="Proteomes" id="UP000011885">
    <property type="component" value="Unassembled WGS sequence"/>
</dbReference>
<keyword evidence="2" id="KW-0732">Signal</keyword>
<feature type="compositionally biased region" description="Low complexity" evidence="1">
    <location>
        <begin position="114"/>
        <end position="167"/>
    </location>
</feature>
<dbReference type="EMBL" id="ANOH01000189">
    <property type="protein sequence ID" value="EMI55872.1"/>
    <property type="molecule type" value="Genomic_DNA"/>
</dbReference>
<feature type="region of interest" description="Disordered" evidence="1">
    <location>
        <begin position="63"/>
        <end position="167"/>
    </location>
</feature>
<feature type="signal peptide" evidence="2">
    <location>
        <begin position="1"/>
        <end position="31"/>
    </location>
</feature>
<sequence length="626" mass="66915">MRGKKGMRLSRRAVLVAAMVAAPSFPSGVVAGDAHWVGDCPPPVVVSSPDGVPCVPGDSTRLNPHVWNGDPNCPPPPSLVPSPRPIEGVAPIPLMPPESTPGQTTDDYFRLDTDSPSSPDASSVPPQESQPPSSSPESFSQQDDAAQQTPDPFANAAPVDAPAANNTDFNNISASDLSSSFASTQSSFSSAPTIIGDFQGGGLAQINATITQAYSFHATGTRGALPTFDRLGGGGFNPDVLAASGTGQSIGGSAFTNQFSIVEPIPPTDADLAPSSGFLFQGGTATYTETNATQTASTADYTDLGNGDQWFIEYEYQQVIGGSEGAVRPAPSPGVSVRRVKISENFSPEVRDRGFVNYSFFNDTYGGLGDISRFVVGLEKVLVDDLVSIELRLPIAATYASYQNLDQPEDRDMEIGNFTLISKFALLRTERLLWSGGLGIGTPTADDTRFTMRGHDIIQIHNESVQIQPFTGLLCRPNSDWAFQAYMQLDVAAGGDPVYVNTNLSNPNAGNLNYAGDFRDSTLMHLDFAASRGVYRNRDQQARLNSILANAELHYTSTLEGSDTVSAPNFTYTNLKDQFDIVNATFGSHFVFNNGLIVTPAMSVPLRDGLDEQFDYEAIVQVNYIR</sequence>
<evidence type="ECO:0000313" key="4">
    <source>
        <dbReference type="Proteomes" id="UP000011885"/>
    </source>
</evidence>
<evidence type="ECO:0000256" key="2">
    <source>
        <dbReference type="SAM" id="SignalP"/>
    </source>
</evidence>
<accession>M5U335</accession>
<dbReference type="AlphaFoldDB" id="M5U335"/>
<keyword evidence="4" id="KW-1185">Reference proteome</keyword>
<gene>
    <name evidence="3" type="ORF">RSSM_02704</name>
</gene>
<name>M5U335_9BACT</name>
<evidence type="ECO:0000313" key="3">
    <source>
        <dbReference type="EMBL" id="EMI55872.1"/>
    </source>
</evidence>
<comment type="caution">
    <text evidence="3">The sequence shown here is derived from an EMBL/GenBank/DDBJ whole genome shotgun (WGS) entry which is preliminary data.</text>
</comment>
<feature type="chain" id="PRO_5004073170" evidence="2">
    <location>
        <begin position="32"/>
        <end position="626"/>
    </location>
</feature>
<evidence type="ECO:0000256" key="1">
    <source>
        <dbReference type="SAM" id="MobiDB-lite"/>
    </source>
</evidence>
<reference evidence="3 4" key="1">
    <citation type="journal article" date="2013" name="Mar. Genomics">
        <title>Expression of sulfatases in Rhodopirellula baltica and the diversity of sulfatases in the genus Rhodopirellula.</title>
        <authorList>
            <person name="Wegner C.E."/>
            <person name="Richter-Heitmann T."/>
            <person name="Klindworth A."/>
            <person name="Klockow C."/>
            <person name="Richter M."/>
            <person name="Achstetter T."/>
            <person name="Glockner F.O."/>
            <person name="Harder J."/>
        </authorList>
    </citation>
    <scope>NUCLEOTIDE SEQUENCE [LARGE SCALE GENOMIC DNA]</scope>
    <source>
        <strain evidence="3 4">SM41</strain>
    </source>
</reference>
<dbReference type="PATRIC" id="fig|1263870.3.peg.2876"/>
<feature type="compositionally biased region" description="Pro residues" evidence="1">
    <location>
        <begin position="72"/>
        <end position="84"/>
    </location>
</feature>
<organism evidence="3 4">
    <name type="scientific">Rhodopirellula sallentina SM41</name>
    <dbReference type="NCBI Taxonomy" id="1263870"/>
    <lineage>
        <taxon>Bacteria</taxon>
        <taxon>Pseudomonadati</taxon>
        <taxon>Planctomycetota</taxon>
        <taxon>Planctomycetia</taxon>
        <taxon>Pirellulales</taxon>
        <taxon>Pirellulaceae</taxon>
        <taxon>Rhodopirellula</taxon>
    </lineage>
</organism>